<dbReference type="Gene3D" id="1.10.287.110">
    <property type="entry name" value="DnaJ domain"/>
    <property type="match status" value="1"/>
</dbReference>
<dbReference type="GO" id="GO:0042026">
    <property type="term" value="P:protein refolding"/>
    <property type="evidence" value="ECO:0007669"/>
    <property type="project" value="TreeGrafter"/>
</dbReference>
<reference evidence="10" key="1">
    <citation type="journal article" date="2014" name="Microbiology">
        <title>A 2,4-dichlorophenoxyacetic acid degradation plasmid pM7012 discloses distribution of an unclassified megaplasmid group across bacterial species.</title>
        <authorList>
            <person name="Sakai Y."/>
            <person name="Ogawa N."/>
            <person name="Shimomura Y."/>
            <person name="Fujii T."/>
        </authorList>
    </citation>
    <scope>NUCLEOTIDE SEQUENCE</scope>
    <source>
        <strain evidence="10">M701</strain>
    </source>
</reference>
<evidence type="ECO:0000259" key="9">
    <source>
        <dbReference type="PROSITE" id="PS50076"/>
    </source>
</evidence>
<dbReference type="CDD" id="cd10719">
    <property type="entry name" value="DnaJ_zf"/>
    <property type="match status" value="1"/>
</dbReference>
<dbReference type="InterPro" id="IPR002939">
    <property type="entry name" value="DnaJ_C"/>
</dbReference>
<evidence type="ECO:0000256" key="4">
    <source>
        <dbReference type="ARBA" id="ARBA00022771"/>
    </source>
</evidence>
<dbReference type="CDD" id="cd10747">
    <property type="entry name" value="DnaJ_C"/>
    <property type="match status" value="1"/>
</dbReference>
<dbReference type="Pfam" id="PF00226">
    <property type="entry name" value="DnaJ"/>
    <property type="match status" value="1"/>
</dbReference>
<dbReference type="GO" id="GO:0051082">
    <property type="term" value="F:unfolded protein binding"/>
    <property type="evidence" value="ECO:0007669"/>
    <property type="project" value="InterPro"/>
</dbReference>
<organism evidence="10">
    <name type="scientific">Burkholderia sp. M701</name>
    <dbReference type="NCBI Taxonomy" id="326454"/>
    <lineage>
        <taxon>Bacteria</taxon>
        <taxon>Pseudomonadati</taxon>
        <taxon>Pseudomonadota</taxon>
        <taxon>Betaproteobacteria</taxon>
        <taxon>Burkholderiales</taxon>
        <taxon>Burkholderiaceae</taxon>
        <taxon>Burkholderia</taxon>
    </lineage>
</organism>
<dbReference type="InterPro" id="IPR001623">
    <property type="entry name" value="DnaJ_domain"/>
</dbReference>
<dbReference type="EMBL" id="AB853026">
    <property type="protein sequence ID" value="BAO19073.1"/>
    <property type="molecule type" value="Genomic_DNA"/>
</dbReference>
<dbReference type="CDD" id="cd06257">
    <property type="entry name" value="DnaJ"/>
    <property type="match status" value="1"/>
</dbReference>
<dbReference type="InterPro" id="IPR001305">
    <property type="entry name" value="HSP_DnaJ_Cys-rich_dom"/>
</dbReference>
<keyword evidence="6" id="KW-0346">Stress response</keyword>
<proteinExistence type="predicted"/>
<dbReference type="AlphaFoldDB" id="V5YP38"/>
<dbReference type="PROSITE" id="PS50076">
    <property type="entry name" value="DNAJ_2"/>
    <property type="match status" value="1"/>
</dbReference>
<keyword evidence="2" id="KW-0479">Metal-binding</keyword>
<keyword evidence="7" id="KW-0143">Chaperone</keyword>
<evidence type="ECO:0000256" key="8">
    <source>
        <dbReference type="SAM" id="MobiDB-lite"/>
    </source>
</evidence>
<dbReference type="InterPro" id="IPR036410">
    <property type="entry name" value="HSP_DnaJ_Cys-rich_dom_sf"/>
</dbReference>
<dbReference type="RefSeq" id="WP_023842616.1">
    <property type="nucleotide sequence ID" value="NC_022995.1"/>
</dbReference>
<evidence type="ECO:0000256" key="5">
    <source>
        <dbReference type="ARBA" id="ARBA00022833"/>
    </source>
</evidence>
<keyword evidence="3" id="KW-0677">Repeat</keyword>
<dbReference type="SUPFAM" id="SSF46565">
    <property type="entry name" value="Chaperone J-domain"/>
    <property type="match status" value="1"/>
</dbReference>
<keyword evidence="10" id="KW-0614">Plasmid</keyword>
<evidence type="ECO:0000256" key="3">
    <source>
        <dbReference type="ARBA" id="ARBA00022737"/>
    </source>
</evidence>
<dbReference type="SUPFAM" id="SSF49493">
    <property type="entry name" value="HSP40/DnaJ peptide-binding domain"/>
    <property type="match status" value="2"/>
</dbReference>
<feature type="region of interest" description="Disordered" evidence="8">
    <location>
        <begin position="81"/>
        <end position="112"/>
    </location>
</feature>
<dbReference type="InterPro" id="IPR008971">
    <property type="entry name" value="HSP40/DnaJ_pept-bd"/>
</dbReference>
<dbReference type="InterPro" id="IPR036869">
    <property type="entry name" value="J_dom_sf"/>
</dbReference>
<dbReference type="GO" id="GO:0005737">
    <property type="term" value="C:cytoplasm"/>
    <property type="evidence" value="ECO:0007669"/>
    <property type="project" value="TreeGrafter"/>
</dbReference>
<evidence type="ECO:0000256" key="1">
    <source>
        <dbReference type="ARBA" id="ARBA00022705"/>
    </source>
</evidence>
<keyword evidence="1" id="KW-0235">DNA replication</keyword>
<keyword evidence="5" id="KW-0862">Zinc</keyword>
<evidence type="ECO:0000256" key="6">
    <source>
        <dbReference type="ARBA" id="ARBA00023016"/>
    </source>
</evidence>
<geneLocation type="plasmid" evidence="10">
    <name>pM7012</name>
</geneLocation>
<dbReference type="PANTHER" id="PTHR43096">
    <property type="entry name" value="DNAJ HOMOLOG 1, MITOCHONDRIAL-RELATED"/>
    <property type="match status" value="1"/>
</dbReference>
<protein>
    <submittedName>
        <fullName evidence="10">DnaJ chaperone protein</fullName>
    </submittedName>
</protein>
<dbReference type="SMART" id="SM00271">
    <property type="entry name" value="DnaJ"/>
    <property type="match status" value="1"/>
</dbReference>
<dbReference type="Gene3D" id="2.10.230.10">
    <property type="entry name" value="Heat shock protein DnaJ, cysteine-rich domain"/>
    <property type="match status" value="1"/>
</dbReference>
<evidence type="ECO:0000256" key="2">
    <source>
        <dbReference type="ARBA" id="ARBA00022723"/>
    </source>
</evidence>
<evidence type="ECO:0000313" key="10">
    <source>
        <dbReference type="EMBL" id="BAO19073.1"/>
    </source>
</evidence>
<dbReference type="Gene3D" id="2.60.260.20">
    <property type="entry name" value="Urease metallochaperone UreE, N-terminal domain"/>
    <property type="match status" value="2"/>
</dbReference>
<evidence type="ECO:0000256" key="7">
    <source>
        <dbReference type="ARBA" id="ARBA00023186"/>
    </source>
</evidence>
<keyword evidence="4" id="KW-0863">Zinc-finger</keyword>
<dbReference type="SUPFAM" id="SSF57938">
    <property type="entry name" value="DnaJ/Hsp40 cysteine-rich domain"/>
    <property type="match status" value="1"/>
</dbReference>
<dbReference type="GO" id="GO:0008270">
    <property type="term" value="F:zinc ion binding"/>
    <property type="evidence" value="ECO:0007669"/>
    <property type="project" value="UniProtKB-KW"/>
</dbReference>
<dbReference type="PANTHER" id="PTHR43096:SF52">
    <property type="entry name" value="DNAJ HOMOLOG 1, MITOCHONDRIAL-RELATED"/>
    <property type="match status" value="1"/>
</dbReference>
<reference evidence="10" key="2">
    <citation type="submission" date="2024-06" db="EMBL/GenBank/DDBJ databases">
        <authorList>
            <person name="Sakai Y."/>
            <person name="Fujii T."/>
        </authorList>
    </citation>
    <scope>NUCLEOTIDE SEQUENCE</scope>
    <source>
        <strain evidence="10">M701</strain>
        <plasmid evidence="10">pM7012</plasmid>
    </source>
</reference>
<dbReference type="Pfam" id="PF01556">
    <property type="entry name" value="DnaJ_C"/>
    <property type="match status" value="1"/>
</dbReference>
<dbReference type="GO" id="GO:0006260">
    <property type="term" value="P:DNA replication"/>
    <property type="evidence" value="ECO:0007669"/>
    <property type="project" value="UniProtKB-KW"/>
</dbReference>
<accession>V5YP38</accession>
<feature type="domain" description="J" evidence="9">
    <location>
        <begin position="4"/>
        <end position="70"/>
    </location>
</feature>
<dbReference type="PRINTS" id="PR00625">
    <property type="entry name" value="JDOMAIN"/>
</dbReference>
<name>V5YP38_9BURK</name>
<dbReference type="GO" id="GO:0031072">
    <property type="term" value="F:heat shock protein binding"/>
    <property type="evidence" value="ECO:0007669"/>
    <property type="project" value="InterPro"/>
</dbReference>
<sequence length="342" mass="37366">MSATHYETLGIATNASDDEILIAYRRLAMKWHPDRNLKNIAEAERLFKDIQVAYDVLSSPERRRLYDATINNVFFEDDAQDDDDDGFWERPERTRNPFGAGSRWAPPPERGDDVTVKVSISVETAYKGGTIKVDVPYDVTCRSCNGTGDGPRMQACEKCAGSGWRDGGSGYRSCRTCGGAGRTWRCDACDGKGEVRIVAKKEIDLPRGLVDGLRFRIVGDGYDGANGGKSGDLFLSIKVRKTGSVRLTGLDLHREMKIDFVTAALGGPADVLIFGTVFTVEIPPMTRAGKILKLAGKGIRHAKTQEVGDILLKVVIDLPRGKMTDSQRAMLANMFGGGRIVG</sequence>